<name>A0A6J7X1Y7_9CAUD</name>
<protein>
    <submittedName>
        <fullName evidence="2">Uncharacterized protein</fullName>
    </submittedName>
</protein>
<proteinExistence type="predicted"/>
<dbReference type="EMBL" id="LR798328">
    <property type="protein sequence ID" value="CAB5224436.1"/>
    <property type="molecule type" value="Genomic_DNA"/>
</dbReference>
<accession>A0A6J7X1Y7</accession>
<gene>
    <name evidence="1" type="ORF">UFOVP652_48</name>
    <name evidence="2" type="ORF">UFOVP734_76</name>
</gene>
<organism evidence="2">
    <name type="scientific">uncultured Caudovirales phage</name>
    <dbReference type="NCBI Taxonomy" id="2100421"/>
    <lineage>
        <taxon>Viruses</taxon>
        <taxon>Duplodnaviria</taxon>
        <taxon>Heunggongvirae</taxon>
        <taxon>Uroviricota</taxon>
        <taxon>Caudoviricetes</taxon>
        <taxon>Peduoviridae</taxon>
        <taxon>Maltschvirus</taxon>
        <taxon>Maltschvirus maltsch</taxon>
    </lineage>
</organism>
<evidence type="ECO:0000313" key="1">
    <source>
        <dbReference type="EMBL" id="CAB4154940.1"/>
    </source>
</evidence>
<dbReference type="EMBL" id="LR796617">
    <property type="protein sequence ID" value="CAB4154940.1"/>
    <property type="molecule type" value="Genomic_DNA"/>
</dbReference>
<reference evidence="2" key="1">
    <citation type="submission" date="2020-05" db="EMBL/GenBank/DDBJ databases">
        <authorList>
            <person name="Chiriac C."/>
            <person name="Salcher M."/>
            <person name="Ghai R."/>
            <person name="Kavagutti S V."/>
        </authorList>
    </citation>
    <scope>NUCLEOTIDE SEQUENCE</scope>
</reference>
<evidence type="ECO:0000313" key="2">
    <source>
        <dbReference type="EMBL" id="CAB5224436.1"/>
    </source>
</evidence>
<sequence>MDQASTGPLMQAFVIEALRDYSARVMAAEPRADNGFVSWTAWHACAAETDQALTDRRP</sequence>